<dbReference type="NCBIfam" id="TIGR02664">
    <property type="entry name" value="nitr_red_assoc"/>
    <property type="match status" value="1"/>
</dbReference>
<gene>
    <name evidence="1" type="ORF">GCM10007422_17990</name>
    <name evidence="2" type="ORF">GGQ60_000645</name>
</gene>
<proteinExistence type="predicted"/>
<dbReference type="RefSeq" id="WP_183759928.1">
    <property type="nucleotide sequence ID" value="NZ_BMHZ01000002.1"/>
</dbReference>
<reference evidence="4" key="2">
    <citation type="journal article" date="2019" name="Int. J. Syst. Evol. Microbiol.">
        <title>The Global Catalogue of Microorganisms (GCM) 10K type strain sequencing project: providing services to taxonomists for standard genome sequencing and annotation.</title>
        <authorList>
            <consortium name="The Broad Institute Genomics Platform"/>
            <consortium name="The Broad Institute Genome Sequencing Center for Infectious Disease"/>
            <person name="Wu L."/>
            <person name="Ma J."/>
        </authorList>
    </citation>
    <scope>NUCLEOTIDE SEQUENCE [LARGE SCALE GENOMIC DNA]</scope>
    <source>
        <strain evidence="4">CGMCC 1.15287</strain>
    </source>
</reference>
<dbReference type="AlphaFoldDB" id="A0A7W6K9M7"/>
<evidence type="ECO:0000313" key="2">
    <source>
        <dbReference type="EMBL" id="MBB4106685.1"/>
    </source>
</evidence>
<accession>A0A7W6K9M7</accession>
<reference evidence="2 3" key="3">
    <citation type="submission" date="2020-08" db="EMBL/GenBank/DDBJ databases">
        <title>Genomic Encyclopedia of Type Strains, Phase IV (KMG-IV): sequencing the most valuable type-strain genomes for metagenomic binning, comparative biology and taxonomic classification.</title>
        <authorList>
            <person name="Goeker M."/>
        </authorList>
    </citation>
    <scope>NUCLEOTIDE SEQUENCE [LARGE SCALE GENOMIC DNA]</scope>
    <source>
        <strain evidence="2 3">DSM 100774</strain>
    </source>
</reference>
<name>A0A7W6K9M7_9SPHI</name>
<reference evidence="1" key="4">
    <citation type="submission" date="2024-05" db="EMBL/GenBank/DDBJ databases">
        <authorList>
            <person name="Sun Q."/>
            <person name="Zhou Y."/>
        </authorList>
    </citation>
    <scope>NUCLEOTIDE SEQUENCE</scope>
    <source>
        <strain evidence="1">CGMCC 1.15287</strain>
    </source>
</reference>
<evidence type="ECO:0000313" key="4">
    <source>
        <dbReference type="Proteomes" id="UP000642938"/>
    </source>
</evidence>
<organism evidence="2 3">
    <name type="scientific">Pedobacter zeae</name>
    <dbReference type="NCBI Taxonomy" id="1737356"/>
    <lineage>
        <taxon>Bacteria</taxon>
        <taxon>Pseudomonadati</taxon>
        <taxon>Bacteroidota</taxon>
        <taxon>Sphingobacteriia</taxon>
        <taxon>Sphingobacteriales</taxon>
        <taxon>Sphingobacteriaceae</taxon>
        <taxon>Pedobacter</taxon>
    </lineage>
</organism>
<reference evidence="1" key="1">
    <citation type="journal article" date="2014" name="Int. J. Syst. Evol. Microbiol.">
        <title>Complete genome of a new Firmicutes species belonging to the dominant human colonic microbiota ('Ruminococcus bicirculans') reveals two chromosomes and a selective capacity to utilize plant glucans.</title>
        <authorList>
            <consortium name="NISC Comparative Sequencing Program"/>
            <person name="Wegmann U."/>
            <person name="Louis P."/>
            <person name="Goesmann A."/>
            <person name="Henrissat B."/>
            <person name="Duncan S.H."/>
            <person name="Flint H.J."/>
        </authorList>
    </citation>
    <scope>NUCLEOTIDE SEQUENCE</scope>
    <source>
        <strain evidence="1">CGMCC 1.15287</strain>
    </source>
</reference>
<evidence type="ECO:0000313" key="3">
    <source>
        <dbReference type="Proteomes" id="UP000532273"/>
    </source>
</evidence>
<dbReference type="EMBL" id="BMHZ01000002">
    <property type="protein sequence ID" value="GGH03158.1"/>
    <property type="molecule type" value="Genomic_DNA"/>
</dbReference>
<protein>
    <recommendedName>
        <fullName evidence="5">Nitrate reductase associated protein</fullName>
    </recommendedName>
</protein>
<sequence>MKVKIGPSEFKNLKGIEYFKFEEDFIEENVRCIPMIVRFKMDAAGIKLKLVEWSKFHPSEKIRLALLPVSAQEQTDKYRQFLIGLITKYTGNQATTLAIDPLPDWGNLHQIPLILQEKSEEFQFKLSIMQWRKLTNIQRFALLKLCRPGHENKNFQKAIIEFGLLNS</sequence>
<dbReference type="InterPro" id="IPR013481">
    <property type="entry name" value="NarM"/>
</dbReference>
<evidence type="ECO:0000313" key="1">
    <source>
        <dbReference type="EMBL" id="GGH03158.1"/>
    </source>
</evidence>
<keyword evidence="4" id="KW-1185">Reference proteome</keyword>
<dbReference type="Pfam" id="PF09655">
    <property type="entry name" value="Nitr_red_assoc"/>
    <property type="match status" value="1"/>
</dbReference>
<comment type="caution">
    <text evidence="2">The sequence shown here is derived from an EMBL/GenBank/DDBJ whole genome shotgun (WGS) entry which is preliminary data.</text>
</comment>
<dbReference type="Proteomes" id="UP000532273">
    <property type="component" value="Unassembled WGS sequence"/>
</dbReference>
<evidence type="ECO:0008006" key="5">
    <source>
        <dbReference type="Google" id="ProtNLM"/>
    </source>
</evidence>
<dbReference type="EMBL" id="JACIEF010000001">
    <property type="protein sequence ID" value="MBB4106685.1"/>
    <property type="molecule type" value="Genomic_DNA"/>
</dbReference>
<dbReference type="Proteomes" id="UP000642938">
    <property type="component" value="Unassembled WGS sequence"/>
</dbReference>